<dbReference type="Pfam" id="PF13331">
    <property type="entry name" value="DUF4093"/>
    <property type="match status" value="1"/>
</dbReference>
<protein>
    <submittedName>
        <fullName evidence="2">DUF4093 domain-containing protein</fullName>
    </submittedName>
</protein>
<dbReference type="RefSeq" id="WP_066863355.1">
    <property type="nucleotide sequence ID" value="NZ_CABKVV010000013.1"/>
</dbReference>
<dbReference type="GeneID" id="90532227"/>
<dbReference type="InterPro" id="IPR025156">
    <property type="entry name" value="RNase_M5_C"/>
</dbReference>
<organism evidence="2 3">
    <name type="scientific">Neglectibacter timonensis</name>
    <dbReference type="NCBI Taxonomy" id="1776382"/>
    <lineage>
        <taxon>Bacteria</taxon>
        <taxon>Bacillati</taxon>
        <taxon>Bacillota</taxon>
        <taxon>Clostridia</taxon>
        <taxon>Eubacteriales</taxon>
        <taxon>Oscillospiraceae</taxon>
        <taxon>Neglectibacter</taxon>
    </lineage>
</organism>
<dbReference type="SUPFAM" id="SSF110455">
    <property type="entry name" value="Toprim domain"/>
    <property type="match status" value="1"/>
</dbReference>
<feature type="domain" description="Toprim" evidence="1">
    <location>
        <begin position="5"/>
        <end position="90"/>
    </location>
</feature>
<comment type="caution">
    <text evidence="2">The sequence shown here is derived from an EMBL/GenBank/DDBJ whole genome shotgun (WGS) entry which is preliminary data.</text>
</comment>
<evidence type="ECO:0000313" key="2">
    <source>
        <dbReference type="EMBL" id="MCQ4840563.1"/>
    </source>
</evidence>
<dbReference type="Gene3D" id="3.40.1360.10">
    <property type="match status" value="1"/>
</dbReference>
<reference evidence="2 3" key="1">
    <citation type="submission" date="2022-06" db="EMBL/GenBank/DDBJ databases">
        <title>Isolation of gut microbiota from human fecal samples.</title>
        <authorList>
            <person name="Pamer E.G."/>
            <person name="Barat B."/>
            <person name="Waligurski E."/>
            <person name="Medina S."/>
            <person name="Paddock L."/>
            <person name="Mostad J."/>
        </authorList>
    </citation>
    <scope>NUCLEOTIDE SEQUENCE [LARGE SCALE GENOMIC DNA]</scope>
    <source>
        <strain evidence="2 3">DFI.9.73</strain>
    </source>
</reference>
<dbReference type="PANTHER" id="PTHR39156">
    <property type="entry name" value="RIBONUCLEASE M5"/>
    <property type="match status" value="1"/>
</dbReference>
<proteinExistence type="predicted"/>
<dbReference type="InterPro" id="IPR006171">
    <property type="entry name" value="TOPRIM_dom"/>
</dbReference>
<gene>
    <name evidence="2" type="ORF">NE695_11645</name>
</gene>
<keyword evidence="3" id="KW-1185">Reference proteome</keyword>
<accession>A0ABT1S0V6</accession>
<sequence>MIRIKETIVVEGKYDKNKLSSLVDGVIIETNGFGIFKDKKRLAMIRRLAEKNGLVILTDSDGAGFLIRGKLCSCIRPELIKNAYIPDILGKEKRKSTPSKEGKLGVEGMELETLRKALLRAGVTVEGRAERRSTLTKVDFYELGLSGRENSAGKRTALLKRLELPEHLSPNGLLQALSVLYTREELFQLCEELEDDKES</sequence>
<dbReference type="PANTHER" id="PTHR39156:SF1">
    <property type="entry name" value="RIBONUCLEASE M5"/>
    <property type="match status" value="1"/>
</dbReference>
<evidence type="ECO:0000313" key="3">
    <source>
        <dbReference type="Proteomes" id="UP001524473"/>
    </source>
</evidence>
<name>A0ABT1S0V6_9FIRM</name>
<dbReference type="PROSITE" id="PS50880">
    <property type="entry name" value="TOPRIM"/>
    <property type="match status" value="1"/>
</dbReference>
<evidence type="ECO:0000259" key="1">
    <source>
        <dbReference type="PROSITE" id="PS50880"/>
    </source>
</evidence>
<dbReference type="Proteomes" id="UP001524473">
    <property type="component" value="Unassembled WGS sequence"/>
</dbReference>
<dbReference type="EMBL" id="JANFZH010000026">
    <property type="protein sequence ID" value="MCQ4840563.1"/>
    <property type="molecule type" value="Genomic_DNA"/>
</dbReference>